<evidence type="ECO:0000313" key="2">
    <source>
        <dbReference type="EMBL" id="ASR50505.1"/>
    </source>
</evidence>
<dbReference type="PROSITE" id="PS51318">
    <property type="entry name" value="TAT"/>
    <property type="match status" value="1"/>
</dbReference>
<dbReference type="EMBL" id="CP020083">
    <property type="protein sequence ID" value="ASR50505.1"/>
    <property type="molecule type" value="Genomic_DNA"/>
</dbReference>
<dbReference type="InterPro" id="IPR037401">
    <property type="entry name" value="SnoaL-like"/>
</dbReference>
<evidence type="ECO:0000313" key="3">
    <source>
        <dbReference type="Proteomes" id="UP000258016"/>
    </source>
</evidence>
<protein>
    <recommendedName>
        <fullName evidence="1">SnoaL-like domain-containing protein</fullName>
    </recommendedName>
</protein>
<proteinExistence type="predicted"/>
<keyword evidence="3" id="KW-1185">Reference proteome</keyword>
<sequence length="188" mass="20401">MEDCNDKKLSTDGSRRAFVAGAVLTGLAGSMALPAGASVAKATPLAGTGVRTPAQAQMRQWFEAYLAAFNRSDFDAFGRYYADDVQFAGQAATLTGRQAVIDFYRNAHGYLHEELELLTFVGAASGNNCLAELQTTLVARRDWPDMPTGAMKAGDRRQSINFVMYDIAGERFTRVRSARFSSQPGQPT</sequence>
<dbReference type="Proteomes" id="UP000258016">
    <property type="component" value="Chromosome"/>
</dbReference>
<accession>A0ABN5B715</accession>
<gene>
    <name evidence="2" type="ORF">B5J99_02670</name>
</gene>
<reference evidence="2 3" key="1">
    <citation type="submission" date="2017-03" db="EMBL/GenBank/DDBJ databases">
        <title>Complete genome sequence of Blastomonas fulva degrading microcsystin LR.</title>
        <authorList>
            <person name="Lee H.-g."/>
            <person name="Jin L."/>
            <person name="oh H.-M."/>
        </authorList>
    </citation>
    <scope>NUCLEOTIDE SEQUENCE [LARGE SCALE GENOMIC DNA]</scope>
    <source>
        <strain evidence="2 3">T2</strain>
    </source>
</reference>
<name>A0ABN5B715_9SPHN</name>
<dbReference type="InterPro" id="IPR032710">
    <property type="entry name" value="NTF2-like_dom_sf"/>
</dbReference>
<dbReference type="Pfam" id="PF12680">
    <property type="entry name" value="SnoaL_2"/>
    <property type="match status" value="1"/>
</dbReference>
<evidence type="ECO:0000259" key="1">
    <source>
        <dbReference type="Pfam" id="PF12680"/>
    </source>
</evidence>
<feature type="domain" description="SnoaL-like" evidence="1">
    <location>
        <begin position="63"/>
        <end position="145"/>
    </location>
</feature>
<dbReference type="InterPro" id="IPR006311">
    <property type="entry name" value="TAT_signal"/>
</dbReference>
<dbReference type="Gene3D" id="3.10.450.50">
    <property type="match status" value="1"/>
</dbReference>
<dbReference type="SUPFAM" id="SSF54427">
    <property type="entry name" value="NTF2-like"/>
    <property type="match status" value="1"/>
</dbReference>
<organism evidence="2 3">
    <name type="scientific">Blastomonas fulva</name>
    <dbReference type="NCBI Taxonomy" id="1550728"/>
    <lineage>
        <taxon>Bacteria</taxon>
        <taxon>Pseudomonadati</taxon>
        <taxon>Pseudomonadota</taxon>
        <taxon>Alphaproteobacteria</taxon>
        <taxon>Sphingomonadales</taxon>
        <taxon>Sphingomonadaceae</taxon>
        <taxon>Blastomonas</taxon>
    </lineage>
</organism>